<feature type="non-terminal residue" evidence="4">
    <location>
        <position position="1"/>
    </location>
</feature>
<evidence type="ECO:0000313" key="5">
    <source>
        <dbReference type="Proteomes" id="UP001152795"/>
    </source>
</evidence>
<dbReference type="PANTHER" id="PTHR24118">
    <property type="entry name" value="POTE ANKYRIN DOMAIN"/>
    <property type="match status" value="1"/>
</dbReference>
<dbReference type="EMBL" id="CACRXK020009625">
    <property type="protein sequence ID" value="CAB4017616.1"/>
    <property type="molecule type" value="Genomic_DNA"/>
</dbReference>
<dbReference type="PROSITE" id="PS50088">
    <property type="entry name" value="ANK_REPEAT"/>
    <property type="match status" value="1"/>
</dbReference>
<feature type="compositionally biased region" description="Polar residues" evidence="2">
    <location>
        <begin position="802"/>
        <end position="811"/>
    </location>
</feature>
<feature type="region of interest" description="Disordered" evidence="2">
    <location>
        <begin position="608"/>
        <end position="643"/>
    </location>
</feature>
<protein>
    <submittedName>
        <fullName evidence="4">Ankyrin repeat domain-containing</fullName>
    </submittedName>
</protein>
<sequence>SSSSDDEFDVSHVELFQEPDATSTPVKKRPGKHPLTPESKAAAESKPKRFASYNLSSVQCNERRHRLFTELEHIVEYHEESDVYVKQSLLMALLDLSDDDKSILTRSIKGLFPNSNKKTMMIEYETMYPFFKRLLAVDSNEILVLQNEINIKENSLVEEAAGVVSALDSDNTEFARELAKTYQGNLEQYLKLNSALITIYESKLRKLDGSDAEKISSSQKEQIEKEIKEMEKMCSLGMREESDVQDVFKKEIFNNLLSNFEEKCPLLHSVLQTLLVTDKRQRVYKTSEYKLTCGVNALSLLLSVRNQKCKNDVRLLLGLVCVTYGAGKQFINLLNSIGLTPHWDTINNYLDQRQEKLSKVIKDKCPETTPVILLMDNVNIYRGRKRHLRLFKSLGPKMWNFTVRGAIIPDISEIEELMTCKETATMPQTDISQVKAEDLFLDSMPEHKKLWDDWLDGYYLELLDGSLNGIPKPPKPFLEMSEVDLNSWLSKVDFGKHKRESVKKFKISLPSKQERCLNNQSKKTDVVNLPLSLEDNSTLTGTAAILEQFGKEFSIPCPHHYEIPFDKLEKKYDLKSARLQYEFMRSVDVHNTEMQEMEKQLRSYEKQIDASTYDVNDTESDTDSGDDDGTRSSGSVTKKAVQQPKDARFKALYERISNMAQDSSHSINDDALDNVIQKLSNDIELIDKTRDQYGRTIFHCAVETKNYVLVKLLLAVGVNPNAKEGCGATPMTIAVLNADLDASKILLENFAEFEGALFGSFPSPLEIATAMELADIVELFQSYSRANDSPIVEALQRFDSSFGNNKSSQNPIEGMDDDSNPPTESDDKYEYKRSDCKGFPTAIVGDVGTCKINRGVKHRNSTAYSWMTEIPGDMHAKGHLCEATFKAHGKGGFHKVVNYVMKRPKLTEEAFKKRKFQEQNLNHIQESVRDASCAYGFAAVEEFKASDEFPSDEDLTGALRKNGNHNTILLNSFKKWLKKCAESDDSHSYHQQLFSLFGPLLDLFLTAGKEGDGTLRETAWVLLLPIFAQLNFRNYWTEAFVHVVNFTSLWPLAFRRMVKNNMSVNLGGKRGHNVDLDEYVETYIVRPLKNYTTGHTSVQMCQRLMGNLDVLGSVRRSFTEPFNYHQTTKHKEQSSLPDVVKGMWFCLANNFFTVSSGKVAMEHPLKSATVPRKPVSQVCMGVVKKGEKKVKDKFKSKLHESFPSYRKLSLENLQATDSE</sequence>
<dbReference type="Gene3D" id="1.25.40.20">
    <property type="entry name" value="Ankyrin repeat-containing domain"/>
    <property type="match status" value="1"/>
</dbReference>
<accession>A0A6S7IIW5</accession>
<dbReference type="SUPFAM" id="SSF48403">
    <property type="entry name" value="Ankyrin repeat"/>
    <property type="match status" value="1"/>
</dbReference>
<name>A0A6S7IIW5_PARCT</name>
<dbReference type="Pfam" id="PF20231">
    <property type="entry name" value="DUF6589"/>
    <property type="match status" value="1"/>
</dbReference>
<dbReference type="PANTHER" id="PTHR24118:SF99">
    <property type="entry name" value="POTE ANKYRIN DOMAIN FAMILY MEMBER 3C-RELATED"/>
    <property type="match status" value="1"/>
</dbReference>
<evidence type="ECO:0000313" key="4">
    <source>
        <dbReference type="EMBL" id="CAB4017616.1"/>
    </source>
</evidence>
<dbReference type="PROSITE" id="PS50297">
    <property type="entry name" value="ANK_REP_REGION"/>
    <property type="match status" value="1"/>
</dbReference>
<feature type="region of interest" description="Disordered" evidence="2">
    <location>
        <begin position="1"/>
        <end position="46"/>
    </location>
</feature>
<gene>
    <name evidence="4" type="ORF">PACLA_8A008063</name>
</gene>
<dbReference type="InterPro" id="IPR002110">
    <property type="entry name" value="Ankyrin_rpt"/>
</dbReference>
<dbReference type="Proteomes" id="UP001152795">
    <property type="component" value="Unassembled WGS sequence"/>
</dbReference>
<dbReference type="InterPro" id="IPR036770">
    <property type="entry name" value="Ankyrin_rpt-contain_sf"/>
</dbReference>
<feature type="domain" description="DUF6589" evidence="3">
    <location>
        <begin position="840"/>
        <end position="1130"/>
    </location>
</feature>
<dbReference type="AlphaFoldDB" id="A0A6S7IIW5"/>
<reference evidence="4" key="1">
    <citation type="submission" date="2020-04" db="EMBL/GenBank/DDBJ databases">
        <authorList>
            <person name="Alioto T."/>
            <person name="Alioto T."/>
            <person name="Gomez Garrido J."/>
        </authorList>
    </citation>
    <scope>NUCLEOTIDE SEQUENCE</scope>
    <source>
        <strain evidence="4">A484AB</strain>
    </source>
</reference>
<feature type="coiled-coil region" evidence="1">
    <location>
        <begin position="213"/>
        <end position="240"/>
    </location>
</feature>
<evidence type="ECO:0000256" key="2">
    <source>
        <dbReference type="SAM" id="MobiDB-lite"/>
    </source>
</evidence>
<keyword evidence="1" id="KW-0175">Coiled coil</keyword>
<feature type="region of interest" description="Disordered" evidence="2">
    <location>
        <begin position="802"/>
        <end position="832"/>
    </location>
</feature>
<dbReference type="SMART" id="SM00248">
    <property type="entry name" value="ANK"/>
    <property type="match status" value="2"/>
</dbReference>
<keyword evidence="5" id="KW-1185">Reference proteome</keyword>
<evidence type="ECO:0000259" key="3">
    <source>
        <dbReference type="Pfam" id="PF20231"/>
    </source>
</evidence>
<feature type="compositionally biased region" description="Acidic residues" evidence="2">
    <location>
        <begin position="616"/>
        <end position="627"/>
    </location>
</feature>
<dbReference type="InterPro" id="IPR046496">
    <property type="entry name" value="DUF6589"/>
</dbReference>
<dbReference type="OrthoDB" id="6015654at2759"/>
<dbReference type="Pfam" id="PF12796">
    <property type="entry name" value="Ank_2"/>
    <property type="match status" value="1"/>
</dbReference>
<comment type="caution">
    <text evidence="4">The sequence shown here is derived from an EMBL/GenBank/DDBJ whole genome shotgun (WGS) entry which is preliminary data.</text>
</comment>
<evidence type="ECO:0000256" key="1">
    <source>
        <dbReference type="SAM" id="Coils"/>
    </source>
</evidence>
<organism evidence="4 5">
    <name type="scientific">Paramuricea clavata</name>
    <name type="common">Red gorgonian</name>
    <name type="synonym">Violescent sea-whip</name>
    <dbReference type="NCBI Taxonomy" id="317549"/>
    <lineage>
        <taxon>Eukaryota</taxon>
        <taxon>Metazoa</taxon>
        <taxon>Cnidaria</taxon>
        <taxon>Anthozoa</taxon>
        <taxon>Octocorallia</taxon>
        <taxon>Malacalcyonacea</taxon>
        <taxon>Plexauridae</taxon>
        <taxon>Paramuricea</taxon>
    </lineage>
</organism>
<proteinExistence type="predicted"/>